<keyword evidence="1" id="KW-0472">Membrane</keyword>
<dbReference type="Proteomes" id="UP000736672">
    <property type="component" value="Unassembled WGS sequence"/>
</dbReference>
<proteinExistence type="predicted"/>
<dbReference type="EMBL" id="JAGTJS010000006">
    <property type="protein sequence ID" value="KAH7266343.1"/>
    <property type="molecule type" value="Genomic_DNA"/>
</dbReference>
<keyword evidence="3" id="KW-1185">Reference proteome</keyword>
<feature type="transmembrane region" description="Helical" evidence="1">
    <location>
        <begin position="12"/>
        <end position="32"/>
    </location>
</feature>
<organism evidence="2 3">
    <name type="scientific">Fusarium solani</name>
    <name type="common">Filamentous fungus</name>
    <dbReference type="NCBI Taxonomy" id="169388"/>
    <lineage>
        <taxon>Eukaryota</taxon>
        <taxon>Fungi</taxon>
        <taxon>Dikarya</taxon>
        <taxon>Ascomycota</taxon>
        <taxon>Pezizomycotina</taxon>
        <taxon>Sordariomycetes</taxon>
        <taxon>Hypocreomycetidae</taxon>
        <taxon>Hypocreales</taxon>
        <taxon>Nectriaceae</taxon>
        <taxon>Fusarium</taxon>
        <taxon>Fusarium solani species complex</taxon>
    </lineage>
</organism>
<evidence type="ECO:0000256" key="1">
    <source>
        <dbReference type="SAM" id="Phobius"/>
    </source>
</evidence>
<protein>
    <submittedName>
        <fullName evidence="2">Uncharacterized protein</fullName>
    </submittedName>
</protein>
<sequence>MAGLAPHHHHDSQVFFILVLLIPIISLLSSLYPSPLFFQYFQGLKESQARQCQCQSWSNKSHFAPVSSVLPCQLGSRPSFFFYPLFFLLPRLSSSLLPHLVRLSIPAGGSLILGLVFTRQGSSIGTHRGSH</sequence>
<evidence type="ECO:0000313" key="3">
    <source>
        <dbReference type="Proteomes" id="UP000736672"/>
    </source>
</evidence>
<keyword evidence="1" id="KW-0812">Transmembrane</keyword>
<gene>
    <name evidence="2" type="ORF">B0J15DRAFT_245194</name>
</gene>
<name>A0A9P9HYP9_FUSSL</name>
<keyword evidence="1" id="KW-1133">Transmembrane helix</keyword>
<accession>A0A9P9HYP9</accession>
<evidence type="ECO:0000313" key="2">
    <source>
        <dbReference type="EMBL" id="KAH7266343.1"/>
    </source>
</evidence>
<dbReference type="AlphaFoldDB" id="A0A9P9HYP9"/>
<reference evidence="2" key="1">
    <citation type="journal article" date="2021" name="Nat. Commun.">
        <title>Genetic determinants of endophytism in the Arabidopsis root mycobiome.</title>
        <authorList>
            <person name="Mesny F."/>
            <person name="Miyauchi S."/>
            <person name="Thiergart T."/>
            <person name="Pickel B."/>
            <person name="Atanasova L."/>
            <person name="Karlsson M."/>
            <person name="Huettel B."/>
            <person name="Barry K.W."/>
            <person name="Haridas S."/>
            <person name="Chen C."/>
            <person name="Bauer D."/>
            <person name="Andreopoulos W."/>
            <person name="Pangilinan J."/>
            <person name="LaButti K."/>
            <person name="Riley R."/>
            <person name="Lipzen A."/>
            <person name="Clum A."/>
            <person name="Drula E."/>
            <person name="Henrissat B."/>
            <person name="Kohler A."/>
            <person name="Grigoriev I.V."/>
            <person name="Martin F.M."/>
            <person name="Hacquard S."/>
        </authorList>
    </citation>
    <scope>NUCLEOTIDE SEQUENCE</scope>
    <source>
        <strain evidence="2">FSSC 5 MPI-SDFR-AT-0091</strain>
    </source>
</reference>
<comment type="caution">
    <text evidence="2">The sequence shown here is derived from an EMBL/GenBank/DDBJ whole genome shotgun (WGS) entry which is preliminary data.</text>
</comment>